<organism evidence="1 2">
    <name type="scientific">Rangifer tarandus platyrhynchus</name>
    <name type="common">Svalbard reindeer</name>
    <dbReference type="NCBI Taxonomy" id="3082113"/>
    <lineage>
        <taxon>Eukaryota</taxon>
        <taxon>Metazoa</taxon>
        <taxon>Chordata</taxon>
        <taxon>Craniata</taxon>
        <taxon>Vertebrata</taxon>
        <taxon>Euteleostomi</taxon>
        <taxon>Mammalia</taxon>
        <taxon>Eutheria</taxon>
        <taxon>Laurasiatheria</taxon>
        <taxon>Artiodactyla</taxon>
        <taxon>Ruminantia</taxon>
        <taxon>Pecora</taxon>
        <taxon>Cervidae</taxon>
        <taxon>Odocoileinae</taxon>
        <taxon>Rangifer</taxon>
    </lineage>
</organism>
<sequence length="229" mass="24447">MSYEPEGLRQKWEGTQAGESEKAREEHERTEGVGIDSCGTVTTVTILEAKRWVTVRFKKREGVRSGVVMVEAAAGEQGNEWRGREEPASHSPGDRGWRNRSLSEGSLCRAVSMAFPGVALGPRVSGRAAEGRRAPLPGLCRRGPAALQPASAPGPAARPLGGLSTWPEACLPTPLFVALPPLSPCSAFTVHKVTLFGAFCGSPAIKYIKIICSFSLSVPPPPSDYKLLL</sequence>
<name>A0ACB0E5C3_RANTA</name>
<accession>A0ACB0E5C3</accession>
<evidence type="ECO:0000313" key="2">
    <source>
        <dbReference type="Proteomes" id="UP001162501"/>
    </source>
</evidence>
<reference evidence="1" key="1">
    <citation type="submission" date="2023-05" db="EMBL/GenBank/DDBJ databases">
        <authorList>
            <consortium name="ELIXIR-Norway"/>
        </authorList>
    </citation>
    <scope>NUCLEOTIDE SEQUENCE</scope>
</reference>
<dbReference type="Proteomes" id="UP001162501">
    <property type="component" value="Chromosome 15"/>
</dbReference>
<protein>
    <submittedName>
        <fullName evidence="1">Uncharacterized protein</fullName>
    </submittedName>
</protein>
<dbReference type="EMBL" id="OX596099">
    <property type="protein sequence ID" value="CAI9695629.1"/>
    <property type="molecule type" value="Genomic_DNA"/>
</dbReference>
<proteinExistence type="predicted"/>
<gene>
    <name evidence="1" type="ORF">MRATA1EN3_LOCUS6842</name>
</gene>
<evidence type="ECO:0000313" key="1">
    <source>
        <dbReference type="EMBL" id="CAI9695629.1"/>
    </source>
</evidence>